<dbReference type="CDD" id="cd22302">
    <property type="entry name" value="cc_DmLAMB1-like_C"/>
    <property type="match status" value="1"/>
</dbReference>
<reference evidence="13 14" key="1">
    <citation type="submission" date="2017-12" db="EMBL/GenBank/DDBJ databases">
        <title>Hemimetabolous genomes reveal molecular basis of termite eusociality.</title>
        <authorList>
            <person name="Harrison M.C."/>
            <person name="Jongepier E."/>
            <person name="Robertson H.M."/>
            <person name="Arning N."/>
            <person name="Bitard-Feildel T."/>
            <person name="Chao H."/>
            <person name="Childers C.P."/>
            <person name="Dinh H."/>
            <person name="Doddapaneni H."/>
            <person name="Dugan S."/>
            <person name="Gowin J."/>
            <person name="Greiner C."/>
            <person name="Han Y."/>
            <person name="Hu H."/>
            <person name="Hughes D.S.T."/>
            <person name="Huylmans A.-K."/>
            <person name="Kemena C."/>
            <person name="Kremer L.P.M."/>
            <person name="Lee S.L."/>
            <person name="Lopez-Ezquerra A."/>
            <person name="Mallet L."/>
            <person name="Monroy-Kuhn J.M."/>
            <person name="Moser A."/>
            <person name="Murali S.C."/>
            <person name="Muzny D.M."/>
            <person name="Otani S."/>
            <person name="Piulachs M.-D."/>
            <person name="Poelchau M."/>
            <person name="Qu J."/>
            <person name="Schaub F."/>
            <person name="Wada-Katsumata A."/>
            <person name="Worley K.C."/>
            <person name="Xie Q."/>
            <person name="Ylla G."/>
            <person name="Poulsen M."/>
            <person name="Gibbs R.A."/>
            <person name="Schal C."/>
            <person name="Richards S."/>
            <person name="Belles X."/>
            <person name="Korb J."/>
            <person name="Bornberg-Bauer E."/>
        </authorList>
    </citation>
    <scope>NUCLEOTIDE SEQUENCE [LARGE SCALE GENOMIC DNA]</scope>
    <source>
        <tissue evidence="13">Whole body</tissue>
    </source>
</reference>
<evidence type="ECO:0000313" key="14">
    <source>
        <dbReference type="Proteomes" id="UP000235965"/>
    </source>
</evidence>
<feature type="coiled-coil region" evidence="10">
    <location>
        <begin position="509"/>
        <end position="554"/>
    </location>
</feature>
<dbReference type="Proteomes" id="UP000235965">
    <property type="component" value="Unassembled WGS sequence"/>
</dbReference>
<dbReference type="PANTHER" id="PTHR10574:SF444">
    <property type="entry name" value="BASEMENT MEMBRANE-SPECIFIC HEPARAN SULFATE PROTEOGLYCAN CORE PROTEIN"/>
    <property type="match status" value="1"/>
</dbReference>
<dbReference type="PANTHER" id="PTHR10574">
    <property type="entry name" value="NETRIN/LAMININ-RELATED"/>
    <property type="match status" value="1"/>
</dbReference>
<dbReference type="FunFam" id="2.10.25.10:FF:000135">
    <property type="entry name" value="Laminin subunit beta 4"/>
    <property type="match status" value="1"/>
</dbReference>
<dbReference type="STRING" id="105785.A0A2J7RNE5"/>
<dbReference type="PROSITE" id="PS01248">
    <property type="entry name" value="EGF_LAM_1"/>
    <property type="match status" value="2"/>
</dbReference>
<evidence type="ECO:0000256" key="2">
    <source>
        <dbReference type="ARBA" id="ARBA00022525"/>
    </source>
</evidence>
<evidence type="ECO:0000256" key="10">
    <source>
        <dbReference type="SAM" id="Coils"/>
    </source>
</evidence>
<organism evidence="13 14">
    <name type="scientific">Cryptotermes secundus</name>
    <dbReference type="NCBI Taxonomy" id="105785"/>
    <lineage>
        <taxon>Eukaryota</taxon>
        <taxon>Metazoa</taxon>
        <taxon>Ecdysozoa</taxon>
        <taxon>Arthropoda</taxon>
        <taxon>Hexapoda</taxon>
        <taxon>Insecta</taxon>
        <taxon>Pterygota</taxon>
        <taxon>Neoptera</taxon>
        <taxon>Polyneoptera</taxon>
        <taxon>Dictyoptera</taxon>
        <taxon>Blattodea</taxon>
        <taxon>Blattoidea</taxon>
        <taxon>Termitoidae</taxon>
        <taxon>Kalotermitidae</taxon>
        <taxon>Cryptotermitinae</taxon>
        <taxon>Cryptotermes</taxon>
    </lineage>
</organism>
<evidence type="ECO:0000256" key="5">
    <source>
        <dbReference type="ARBA" id="ARBA00023054"/>
    </source>
</evidence>
<feature type="coiled-coil region" evidence="10">
    <location>
        <begin position="358"/>
        <end position="385"/>
    </location>
</feature>
<dbReference type="SMART" id="SM00180">
    <property type="entry name" value="EGF_Lam"/>
    <property type="match status" value="2"/>
</dbReference>
<keyword evidence="5 10" id="KW-0175">Coiled coil</keyword>
<dbReference type="InParanoid" id="A0A2J7RNE5"/>
<feature type="disulfide bond" evidence="9">
    <location>
        <begin position="8"/>
        <end position="25"/>
    </location>
</feature>
<dbReference type="OrthoDB" id="5985440at2759"/>
<keyword evidence="7" id="KW-0325">Glycoprotein</keyword>
<keyword evidence="14" id="KW-1185">Reference proteome</keyword>
<evidence type="ECO:0000256" key="9">
    <source>
        <dbReference type="PROSITE-ProRule" id="PRU00460"/>
    </source>
</evidence>
<feature type="disulfide bond" evidence="9">
    <location>
        <begin position="56"/>
        <end position="73"/>
    </location>
</feature>
<keyword evidence="4" id="KW-0677">Repeat</keyword>
<dbReference type="InterPro" id="IPR050440">
    <property type="entry name" value="Laminin/Netrin_ECM"/>
</dbReference>
<accession>A0A2J7RNE5</accession>
<feature type="region of interest" description="Disordered" evidence="11">
    <location>
        <begin position="580"/>
        <end position="633"/>
    </location>
</feature>
<dbReference type="EMBL" id="NEVH01002541">
    <property type="protein sequence ID" value="PNF42365.1"/>
    <property type="molecule type" value="Genomic_DNA"/>
</dbReference>
<dbReference type="PROSITE" id="PS50027">
    <property type="entry name" value="EGF_LAM_2"/>
    <property type="match status" value="2"/>
</dbReference>
<evidence type="ECO:0000256" key="4">
    <source>
        <dbReference type="ARBA" id="ARBA00022737"/>
    </source>
</evidence>
<comment type="caution">
    <text evidence="13">The sequence shown here is derived from an EMBL/GenBank/DDBJ whole genome shotgun (WGS) entry which is preliminary data.</text>
</comment>
<evidence type="ECO:0000256" key="8">
    <source>
        <dbReference type="ARBA" id="ARBA00023292"/>
    </source>
</evidence>
<evidence type="ECO:0000256" key="1">
    <source>
        <dbReference type="ARBA" id="ARBA00004498"/>
    </source>
</evidence>
<sequence>MGCEACNCDPVGSVAEQCNQFDGQCDCKQGFGGRQCNQCQDYFWGNPNEKCHACDCNPDGSATLQCNQGNGSCVCMVGIGGEKCDRCARGYIGSAPHCRPCGECFDNWDRILNDLNDQTERVIQAASEIKQTGATGAYTREFEKMEEQLDEVKQLLENTTVSSHDLERLESLVEKFRTDVNRSSENLDEVEKLLDNTSSRIYEANLKLTDLRNAASKLKFTALGLKENATKLQEANVEGALNLTREAQKRSQKAQEAADATEGDVADSERQCKRTETIVNRTADQFYRNQEENEDALESLTERLKELEAQIPDLNELVCDKRGNPCDPLCGGAGCGVCGGLSCEHGAITKADRALGVAKDAEKAIREKETDAEELLRGISQAKEETVTARNLAKEAYDTALLAGNQSESMVQERADLVEKLDEFHGMAGATPAEIRNLALETLNKDIYLRPEQITSLTSSINDTISSLKDIDTILADTSDDLELANSLKKQADKAKLDAEGILDTAQRVVSALDEAQEAQMKAEEAIKKAHDDISAAEKDLAQIGSETDDAQQKANETVRGVIMLESHLKELQTRFLKNSRDSKEVTEEAEKVNKEARQANDKTGDLESKHQAAAGKLEQKVEESARDQKKASQLLERASKLFHSTSAKHKELLGMKTDYENNEGILNDLSDTIDDLNRRIVIAHKNINSRSEYYRTCVS</sequence>
<evidence type="ECO:0000313" key="13">
    <source>
        <dbReference type="EMBL" id="PNF42365.1"/>
    </source>
</evidence>
<dbReference type="GO" id="GO:0009888">
    <property type="term" value="P:tissue development"/>
    <property type="evidence" value="ECO:0007669"/>
    <property type="project" value="TreeGrafter"/>
</dbReference>
<evidence type="ECO:0000256" key="11">
    <source>
        <dbReference type="SAM" id="MobiDB-lite"/>
    </source>
</evidence>
<dbReference type="CDD" id="cd00055">
    <property type="entry name" value="EGF_Lam"/>
    <property type="match status" value="2"/>
</dbReference>
<keyword evidence="8 9" id="KW-0424">Laminin EGF-like domain</keyword>
<feature type="compositionally biased region" description="Basic and acidic residues" evidence="11">
    <location>
        <begin position="580"/>
        <end position="611"/>
    </location>
</feature>
<feature type="compositionally biased region" description="Basic and acidic residues" evidence="11">
    <location>
        <begin position="618"/>
        <end position="631"/>
    </location>
</feature>
<proteinExistence type="predicted"/>
<dbReference type="Pfam" id="PF00053">
    <property type="entry name" value="EGF_laminin"/>
    <property type="match status" value="2"/>
</dbReference>
<dbReference type="SUPFAM" id="SSF57196">
    <property type="entry name" value="EGF/Laminin"/>
    <property type="match status" value="1"/>
</dbReference>
<feature type="region of interest" description="Disordered" evidence="11">
    <location>
        <begin position="248"/>
        <end position="269"/>
    </location>
</feature>
<gene>
    <name evidence="13" type="ORF">B7P43_G03684</name>
</gene>
<feature type="disulfide bond" evidence="9">
    <location>
        <begin position="75"/>
        <end position="84"/>
    </location>
</feature>
<keyword evidence="6 9" id="KW-1015">Disulfide bond</keyword>
<evidence type="ECO:0000256" key="6">
    <source>
        <dbReference type="ARBA" id="ARBA00023157"/>
    </source>
</evidence>
<feature type="disulfide bond" evidence="9">
    <location>
        <begin position="6"/>
        <end position="18"/>
    </location>
</feature>
<feature type="disulfide bond" evidence="9">
    <location>
        <begin position="54"/>
        <end position="66"/>
    </location>
</feature>
<dbReference type="PRINTS" id="PR00011">
    <property type="entry name" value="EGFLAMININ"/>
</dbReference>
<feature type="coiled-coil region" evidence="10">
    <location>
        <begin position="660"/>
        <end position="687"/>
    </location>
</feature>
<comment type="subcellular location">
    <subcellularLocation>
        <location evidence="1">Secreted</location>
        <location evidence="1">Extracellular space</location>
        <location evidence="1">Extracellular matrix</location>
    </subcellularLocation>
</comment>
<dbReference type="InterPro" id="IPR002049">
    <property type="entry name" value="LE_dom"/>
</dbReference>
<name>A0A2J7RNE5_9NEOP</name>
<dbReference type="AlphaFoldDB" id="A0A2J7RNE5"/>
<dbReference type="FunFam" id="2.10.25.10:FF:000145">
    <property type="entry name" value="Laminin subunit beta 1"/>
    <property type="match status" value="1"/>
</dbReference>
<keyword evidence="2" id="KW-0964">Secreted</keyword>
<evidence type="ECO:0000259" key="12">
    <source>
        <dbReference type="PROSITE" id="PS50027"/>
    </source>
</evidence>
<evidence type="ECO:0000256" key="7">
    <source>
        <dbReference type="ARBA" id="ARBA00023180"/>
    </source>
</evidence>
<protein>
    <recommendedName>
        <fullName evidence="12">Laminin EGF-like domain-containing protein</fullName>
    </recommendedName>
</protein>
<feature type="coiled-coil region" evidence="10">
    <location>
        <begin position="135"/>
        <end position="200"/>
    </location>
</feature>
<keyword evidence="3" id="KW-0272">Extracellular matrix</keyword>
<feature type="disulfide bond" evidence="9">
    <location>
        <begin position="27"/>
        <end position="36"/>
    </location>
</feature>
<feature type="domain" description="Laminin EGF-like" evidence="12">
    <location>
        <begin position="54"/>
        <end position="100"/>
    </location>
</feature>
<evidence type="ECO:0000256" key="3">
    <source>
        <dbReference type="ARBA" id="ARBA00022530"/>
    </source>
</evidence>
<feature type="domain" description="Laminin EGF-like" evidence="12">
    <location>
        <begin position="6"/>
        <end position="53"/>
    </location>
</feature>
<dbReference type="Gene3D" id="2.10.25.10">
    <property type="entry name" value="Laminin"/>
    <property type="match status" value="2"/>
</dbReference>
<dbReference type="GO" id="GO:0009887">
    <property type="term" value="P:animal organ morphogenesis"/>
    <property type="evidence" value="ECO:0007669"/>
    <property type="project" value="TreeGrafter"/>
</dbReference>
<comment type="caution">
    <text evidence="9">Lacks conserved residue(s) required for the propagation of feature annotation.</text>
</comment>
<dbReference type="GO" id="GO:0048731">
    <property type="term" value="P:system development"/>
    <property type="evidence" value="ECO:0007669"/>
    <property type="project" value="UniProtKB-ARBA"/>
</dbReference>